<evidence type="ECO:0000256" key="1">
    <source>
        <dbReference type="SAM" id="MobiDB-lite"/>
    </source>
</evidence>
<feature type="region of interest" description="Disordered" evidence="1">
    <location>
        <begin position="355"/>
        <end position="385"/>
    </location>
</feature>
<gene>
    <name evidence="3" type="primary">LOC139084280</name>
</gene>
<dbReference type="GeneID" id="139084280"/>
<proteinExistence type="predicted"/>
<accession>A0ABM4PZY6</accession>
<sequence length="385" mass="40807">MDTEVNPGIEENSDTEKHINLPPAALKRPNQQGCFTAPSAYLGGAPRPGNNPTQTEGRCGEGRDPPARAREGADRCVSGPCAQAGPAGVQSRRASGRHGPQPEGPPAACADADRWRPELCPRRSARTGHPSGRRRRPPGSGRSDVGGPRRQPEGQTGSGLGAWAAPVPPATRPSSTSPPASARTAAALTPLQPHRLPQRRHLLPLPADPQEMTTEGRGGGVGPAGIARKRAGPRGLEGPGGRALQVGLVLLVPRSCAVDVPGLLRLNRAPFLTFAPCLGVQPSSHSVGTLGSTWESLDSCPSLTINGSMSPDSALTLFRLQFPHLCDEGPHLRGPFHSSTLGFCDKQNLNRSPHWSKSRGLLRDPEELKQSNWQSSWTQREVRNS</sequence>
<feature type="compositionally biased region" description="Polar residues" evidence="1">
    <location>
        <begin position="370"/>
        <end position="379"/>
    </location>
</feature>
<organism evidence="2 3">
    <name type="scientific">Equus przewalskii</name>
    <name type="common">Przewalski's horse</name>
    <name type="synonym">Equus caballus przewalskii</name>
    <dbReference type="NCBI Taxonomy" id="9798"/>
    <lineage>
        <taxon>Eukaryota</taxon>
        <taxon>Metazoa</taxon>
        <taxon>Chordata</taxon>
        <taxon>Craniata</taxon>
        <taxon>Vertebrata</taxon>
        <taxon>Euteleostomi</taxon>
        <taxon>Mammalia</taxon>
        <taxon>Eutheria</taxon>
        <taxon>Laurasiatheria</taxon>
        <taxon>Perissodactyla</taxon>
        <taxon>Equidae</taxon>
        <taxon>Equus</taxon>
    </lineage>
</organism>
<reference evidence="3" key="1">
    <citation type="submission" date="2025-08" db="UniProtKB">
        <authorList>
            <consortium name="RefSeq"/>
        </authorList>
    </citation>
    <scope>IDENTIFICATION</scope>
    <source>
        <tissue evidence="3">Blood</tissue>
    </source>
</reference>
<feature type="compositionally biased region" description="Basic and acidic residues" evidence="1">
    <location>
        <begin position="58"/>
        <end position="74"/>
    </location>
</feature>
<evidence type="ECO:0000313" key="2">
    <source>
        <dbReference type="Proteomes" id="UP001652662"/>
    </source>
</evidence>
<feature type="region of interest" description="Disordered" evidence="1">
    <location>
        <begin position="1"/>
        <end position="238"/>
    </location>
</feature>
<protein>
    <submittedName>
        <fullName evidence="3">Basic salivary proline-rich protein 4-like</fullName>
    </submittedName>
</protein>
<feature type="compositionally biased region" description="Low complexity" evidence="1">
    <location>
        <begin position="172"/>
        <end position="195"/>
    </location>
</feature>
<feature type="compositionally biased region" description="Low complexity" evidence="1">
    <location>
        <begin position="138"/>
        <end position="149"/>
    </location>
</feature>
<dbReference type="Proteomes" id="UP001652662">
    <property type="component" value="Chromosome 6"/>
</dbReference>
<name>A0ABM4PZY6_EQUPR</name>
<feature type="compositionally biased region" description="Basic residues" evidence="1">
    <location>
        <begin position="123"/>
        <end position="137"/>
    </location>
</feature>
<keyword evidence="2" id="KW-1185">Reference proteome</keyword>
<dbReference type="RefSeq" id="XP_070482750.1">
    <property type="nucleotide sequence ID" value="XM_070626649.1"/>
</dbReference>
<evidence type="ECO:0000313" key="3">
    <source>
        <dbReference type="RefSeq" id="XP_070482750.1"/>
    </source>
</evidence>
<feature type="compositionally biased region" description="Basic and acidic residues" evidence="1">
    <location>
        <begin position="111"/>
        <end position="121"/>
    </location>
</feature>